<evidence type="ECO:0000259" key="3">
    <source>
        <dbReference type="Pfam" id="PF13359"/>
    </source>
</evidence>
<dbReference type="EMBL" id="BDGG01000001">
    <property type="protein sequence ID" value="GAU89750.1"/>
    <property type="molecule type" value="Genomic_DNA"/>
</dbReference>
<feature type="domain" description="DDE Tnp4" evidence="3">
    <location>
        <begin position="2"/>
        <end position="126"/>
    </location>
</feature>
<dbReference type="Pfam" id="PF13359">
    <property type="entry name" value="DDE_Tnp_4"/>
    <property type="match status" value="1"/>
</dbReference>
<protein>
    <recommendedName>
        <fullName evidence="3">DDE Tnp4 domain-containing protein</fullName>
    </recommendedName>
</protein>
<comment type="cofactor">
    <cofactor evidence="1">
        <name>a divalent metal cation</name>
        <dbReference type="ChEBI" id="CHEBI:60240"/>
    </cofactor>
</comment>
<dbReference type="Proteomes" id="UP000186922">
    <property type="component" value="Unassembled WGS sequence"/>
</dbReference>
<accession>A0A1D1UMH3</accession>
<dbReference type="AlphaFoldDB" id="A0A1D1UMH3"/>
<gene>
    <name evidence="4" type="primary">RvY_02261-1</name>
    <name evidence="4" type="synonym">RvY_02261.1</name>
    <name evidence="4" type="ORF">RvY_02261</name>
</gene>
<reference evidence="4 5" key="1">
    <citation type="journal article" date="2016" name="Nat. Commun.">
        <title>Extremotolerant tardigrade genome and improved radiotolerance of human cultured cells by tardigrade-unique protein.</title>
        <authorList>
            <person name="Hashimoto T."/>
            <person name="Horikawa D.D."/>
            <person name="Saito Y."/>
            <person name="Kuwahara H."/>
            <person name="Kozuka-Hata H."/>
            <person name="Shin-I T."/>
            <person name="Minakuchi Y."/>
            <person name="Ohishi K."/>
            <person name="Motoyama A."/>
            <person name="Aizu T."/>
            <person name="Enomoto A."/>
            <person name="Kondo K."/>
            <person name="Tanaka S."/>
            <person name="Hara Y."/>
            <person name="Koshikawa S."/>
            <person name="Sagara H."/>
            <person name="Miura T."/>
            <person name="Yokobori S."/>
            <person name="Miyagawa K."/>
            <person name="Suzuki Y."/>
            <person name="Kubo T."/>
            <person name="Oyama M."/>
            <person name="Kohara Y."/>
            <person name="Fujiyama A."/>
            <person name="Arakawa K."/>
            <person name="Katayama T."/>
            <person name="Toyoda A."/>
            <person name="Kunieda T."/>
        </authorList>
    </citation>
    <scope>NUCLEOTIDE SEQUENCE [LARGE SCALE GENOMIC DNA]</scope>
    <source>
        <strain evidence="4 5">YOKOZUNA-1</strain>
    </source>
</reference>
<dbReference type="OrthoDB" id="6267393at2759"/>
<keyword evidence="5" id="KW-1185">Reference proteome</keyword>
<dbReference type="InterPro" id="IPR027806">
    <property type="entry name" value="HARBI1_dom"/>
</dbReference>
<name>A0A1D1UMH3_RAMVA</name>
<comment type="caution">
    <text evidence="4">The sequence shown here is derived from an EMBL/GenBank/DDBJ whole genome shotgun (WGS) entry which is preliminary data.</text>
</comment>
<evidence type="ECO:0000313" key="5">
    <source>
        <dbReference type="Proteomes" id="UP000186922"/>
    </source>
</evidence>
<proteinExistence type="predicted"/>
<organism evidence="4 5">
    <name type="scientific">Ramazzottius varieornatus</name>
    <name type="common">Water bear</name>
    <name type="synonym">Tardigrade</name>
    <dbReference type="NCBI Taxonomy" id="947166"/>
    <lineage>
        <taxon>Eukaryota</taxon>
        <taxon>Metazoa</taxon>
        <taxon>Ecdysozoa</taxon>
        <taxon>Tardigrada</taxon>
        <taxon>Eutardigrada</taxon>
        <taxon>Parachela</taxon>
        <taxon>Hypsibioidea</taxon>
        <taxon>Ramazzottiidae</taxon>
        <taxon>Ramazzottius</taxon>
    </lineage>
</organism>
<dbReference type="GO" id="GO:0046872">
    <property type="term" value="F:metal ion binding"/>
    <property type="evidence" value="ECO:0007669"/>
    <property type="project" value="UniProtKB-KW"/>
</dbReference>
<dbReference type="STRING" id="947166.A0A1D1UMH3"/>
<keyword evidence="2" id="KW-0479">Metal-binding</keyword>
<evidence type="ECO:0000256" key="1">
    <source>
        <dbReference type="ARBA" id="ARBA00001968"/>
    </source>
</evidence>
<evidence type="ECO:0000256" key="2">
    <source>
        <dbReference type="ARBA" id="ARBA00022723"/>
    </source>
</evidence>
<evidence type="ECO:0000313" key="4">
    <source>
        <dbReference type="EMBL" id="GAU89750.1"/>
    </source>
</evidence>
<sequence length="157" mass="17252">MAPNGLVVNLDGPWPGRRHDSGMLAESGLIKLLTTKMNEIGTIYRIYGDPAYPISEYLEGPFRNGALALSDEQKDFNVAMAGVRIAVEWGFGEVVQQFAFLDFEKNLKVLLQPVGSLYTVGTLLTNCRVCLGHGGKVSDFFGIAPPSLEQYLKNRLD</sequence>